<dbReference type="PROSITE" id="PS51977">
    <property type="entry name" value="WGR"/>
    <property type="match status" value="1"/>
</dbReference>
<dbReference type="InterPro" id="IPR008893">
    <property type="entry name" value="WGR_domain"/>
</dbReference>
<feature type="region of interest" description="Disordered" evidence="1">
    <location>
        <begin position="38"/>
        <end position="94"/>
    </location>
</feature>
<dbReference type="CDD" id="cd07996">
    <property type="entry name" value="WGR_MMR_like"/>
    <property type="match status" value="1"/>
</dbReference>
<dbReference type="PANTHER" id="PTHR30634">
    <property type="entry name" value="OUTER MEMBRANE LOLAB LIPOPROTEIN INSERTION APPARATUS"/>
    <property type="match status" value="1"/>
</dbReference>
<evidence type="ECO:0000259" key="2">
    <source>
        <dbReference type="PROSITE" id="PS51977"/>
    </source>
</evidence>
<feature type="compositionally biased region" description="Basic and acidic residues" evidence="1">
    <location>
        <begin position="44"/>
        <end position="69"/>
    </location>
</feature>
<name>A0ABX1TKR5_9GAMM</name>
<accession>A0ABX1TKR5</accession>
<evidence type="ECO:0000313" key="3">
    <source>
        <dbReference type="EMBL" id="NMQ19992.1"/>
    </source>
</evidence>
<dbReference type="InterPro" id="IPR050458">
    <property type="entry name" value="LolB"/>
</dbReference>
<sequence>MSEWQVSLIFQDSKSNKFWRARCIGNNLEVNFGRIGSQGQSQAKRYDSPEDAARELEKQAREKYKKGYVDGDGGPSETVASSAVTEPSSTAPAPSQCTLVLMLGERRLELRLSVEGNALHTHGVEHYPDPSAAEAAFAQVRAALEAEGYRPQ</sequence>
<dbReference type="InterPro" id="IPR049809">
    <property type="entry name" value="YehF/YfeS-like_WGR"/>
</dbReference>
<proteinExistence type="predicted"/>
<dbReference type="SUPFAM" id="SSF142921">
    <property type="entry name" value="WGR domain-like"/>
    <property type="match status" value="1"/>
</dbReference>
<evidence type="ECO:0000256" key="1">
    <source>
        <dbReference type="SAM" id="MobiDB-lite"/>
    </source>
</evidence>
<feature type="domain" description="WGR" evidence="2">
    <location>
        <begin position="1"/>
        <end position="83"/>
    </location>
</feature>
<comment type="caution">
    <text evidence="3">The sequence shown here is derived from an EMBL/GenBank/DDBJ whole genome shotgun (WGS) entry which is preliminary data.</text>
</comment>
<dbReference type="Proteomes" id="UP000760480">
    <property type="component" value="Unassembled WGS sequence"/>
</dbReference>
<keyword evidence="4" id="KW-1185">Reference proteome</keyword>
<dbReference type="RefSeq" id="WP_169249254.1">
    <property type="nucleotide sequence ID" value="NZ_SPMZ01000036.1"/>
</dbReference>
<dbReference type="Pfam" id="PF05406">
    <property type="entry name" value="WGR"/>
    <property type="match status" value="1"/>
</dbReference>
<protein>
    <submittedName>
        <fullName evidence="3">WGR domain-containing protein</fullName>
    </submittedName>
</protein>
<gene>
    <name evidence="3" type="ORF">E4P82_12770</name>
</gene>
<dbReference type="InterPro" id="IPR036930">
    <property type="entry name" value="WGR_dom_sf"/>
</dbReference>
<dbReference type="SMART" id="SM00773">
    <property type="entry name" value="WGR"/>
    <property type="match status" value="1"/>
</dbReference>
<evidence type="ECO:0000313" key="4">
    <source>
        <dbReference type="Proteomes" id="UP000760480"/>
    </source>
</evidence>
<reference evidence="3 4" key="1">
    <citation type="submission" date="2019-03" db="EMBL/GenBank/DDBJ databases">
        <title>Metabolic reconstructions from genomes of highly enriched 'Candidatus Accumulibacter' and 'Candidatus Competibacter' bioreactor populations.</title>
        <authorList>
            <person name="Annavajhala M.K."/>
            <person name="Welles L."/>
            <person name="Abbas B."/>
            <person name="Sorokin D."/>
            <person name="Park H."/>
            <person name="Van Loosdrecht M."/>
            <person name="Chandran K."/>
        </authorList>
    </citation>
    <scope>NUCLEOTIDE SEQUENCE [LARGE SCALE GENOMIC DNA]</scope>
    <source>
        <strain evidence="3 4">SBR_G</strain>
    </source>
</reference>
<dbReference type="PANTHER" id="PTHR30634:SF13">
    <property type="entry name" value="PROTEIN YEHF"/>
    <property type="match status" value="1"/>
</dbReference>
<organism evidence="3 4">
    <name type="scientific">Candidatus Competibacter phosphatis</name>
    <dbReference type="NCBI Taxonomy" id="221280"/>
    <lineage>
        <taxon>Bacteria</taxon>
        <taxon>Pseudomonadati</taxon>
        <taxon>Pseudomonadota</taxon>
        <taxon>Gammaproteobacteria</taxon>
        <taxon>Candidatus Competibacteraceae</taxon>
        <taxon>Candidatus Competibacter</taxon>
    </lineage>
</organism>
<dbReference type="Gene3D" id="2.20.140.10">
    <property type="entry name" value="WGR domain"/>
    <property type="match status" value="1"/>
</dbReference>
<dbReference type="EMBL" id="SPMZ01000036">
    <property type="protein sequence ID" value="NMQ19992.1"/>
    <property type="molecule type" value="Genomic_DNA"/>
</dbReference>
<feature type="compositionally biased region" description="Polar residues" evidence="1">
    <location>
        <begin position="78"/>
        <end position="94"/>
    </location>
</feature>